<dbReference type="Proteomes" id="UP000662818">
    <property type="component" value="Chromosome"/>
</dbReference>
<gene>
    <name evidence="6" type="ORF">BJ993_004750</name>
    <name evidence="7" type="ORF">CFH99_14210</name>
</gene>
<name>A0A7Z0CR50_9ACTN</name>
<dbReference type="InterPro" id="IPR013969">
    <property type="entry name" value="Oligosacch_biosynth_Alg14"/>
</dbReference>
<protein>
    <submittedName>
        <fullName evidence="7">UDP-N-acetylglucosamine--LPS N-acetylglucosamine transferase</fullName>
    </submittedName>
    <submittedName>
        <fullName evidence="6">UDP-N-acetylglucosamine:LPS N-acetylglucosamine transferase</fullName>
    </submittedName>
</protein>
<dbReference type="GO" id="GO:0006488">
    <property type="term" value="P:dolichol-linked oligosaccharide biosynthetic process"/>
    <property type="evidence" value="ECO:0007669"/>
    <property type="project" value="InterPro"/>
</dbReference>
<evidence type="ECO:0000313" key="8">
    <source>
        <dbReference type="Proteomes" id="UP000562045"/>
    </source>
</evidence>
<dbReference type="PANTHER" id="PTHR12154:SF4">
    <property type="entry name" value="UDP-N-ACETYLGLUCOSAMINE TRANSFERASE SUBUNIT ALG14 HOMOLOG"/>
    <property type="match status" value="1"/>
</dbReference>
<keyword evidence="3" id="KW-0256">Endoplasmic reticulum</keyword>
<organism evidence="6 8">
    <name type="scientific">Nocardioides aromaticivorans</name>
    <dbReference type="NCBI Taxonomy" id="200618"/>
    <lineage>
        <taxon>Bacteria</taxon>
        <taxon>Bacillati</taxon>
        <taxon>Actinomycetota</taxon>
        <taxon>Actinomycetes</taxon>
        <taxon>Propionibacteriales</taxon>
        <taxon>Nocardioidaceae</taxon>
        <taxon>Nocardioides</taxon>
    </lineage>
</organism>
<keyword evidence="2" id="KW-0812">Transmembrane</keyword>
<keyword evidence="6" id="KW-0808">Transferase</keyword>
<accession>A0A7Z0CR50</accession>
<evidence type="ECO:0000313" key="9">
    <source>
        <dbReference type="Proteomes" id="UP000662818"/>
    </source>
</evidence>
<dbReference type="PANTHER" id="PTHR12154">
    <property type="entry name" value="GLYCOSYL TRANSFERASE-RELATED"/>
    <property type="match status" value="1"/>
</dbReference>
<dbReference type="EMBL" id="CP022295">
    <property type="protein sequence ID" value="QSR26779.1"/>
    <property type="molecule type" value="Genomic_DNA"/>
</dbReference>
<keyword evidence="9" id="KW-1185">Reference proteome</keyword>
<sequence length="149" mass="17220">MRLLLVSSSGGHLAQLMCLRSWWEKHDRHWVTFNTEDAVAKLQGEDVTWAHHPTTRNAKNLLRNAVQARRVLSLTHPDVIVSTGAAVAVPYFWMHSRQRSSTVYLEVYDRVETPTLTGRLCRPATDLFLVQWQEQQHLYRSSVVVGELW</sequence>
<evidence type="ECO:0000256" key="4">
    <source>
        <dbReference type="ARBA" id="ARBA00022989"/>
    </source>
</evidence>
<keyword evidence="4" id="KW-1133">Transmembrane helix</keyword>
<dbReference type="AlphaFoldDB" id="A0A7Z0CR50"/>
<evidence type="ECO:0000256" key="3">
    <source>
        <dbReference type="ARBA" id="ARBA00022824"/>
    </source>
</evidence>
<evidence type="ECO:0000313" key="7">
    <source>
        <dbReference type="EMBL" id="QSR26779.1"/>
    </source>
</evidence>
<evidence type="ECO:0000256" key="5">
    <source>
        <dbReference type="ARBA" id="ARBA00023136"/>
    </source>
</evidence>
<dbReference type="Proteomes" id="UP000562045">
    <property type="component" value="Unassembled WGS sequence"/>
</dbReference>
<dbReference type="EMBL" id="JACBZM010000001">
    <property type="protein sequence ID" value="NYI47670.1"/>
    <property type="molecule type" value="Genomic_DNA"/>
</dbReference>
<proteinExistence type="predicted"/>
<dbReference type="RefSeq" id="WP_036544917.1">
    <property type="nucleotide sequence ID" value="NZ_CP022295.1"/>
</dbReference>
<dbReference type="Gene3D" id="3.40.50.2000">
    <property type="entry name" value="Glycogen Phosphorylase B"/>
    <property type="match status" value="1"/>
</dbReference>
<evidence type="ECO:0000256" key="1">
    <source>
        <dbReference type="ARBA" id="ARBA00004389"/>
    </source>
</evidence>
<reference evidence="6 8" key="2">
    <citation type="submission" date="2020-07" db="EMBL/GenBank/DDBJ databases">
        <title>Sequencing the genomes of 1000 actinobacteria strains.</title>
        <authorList>
            <person name="Klenk H.-P."/>
        </authorList>
    </citation>
    <scope>NUCLEOTIDE SEQUENCE [LARGE SCALE GENOMIC DNA]</scope>
    <source>
        <strain evidence="6 8">DSM 15131</strain>
    </source>
</reference>
<reference evidence="7 9" key="1">
    <citation type="submission" date="2017-06" db="EMBL/GenBank/DDBJ databases">
        <title>Complete Genome Sequence of the Soil Carbazole-Degrading Bacterium Nocardioides aromaticivorans IC177.</title>
        <authorList>
            <person name="Vejarano F."/>
            <person name="Suzuki-Minakuchi C."/>
            <person name="Ohtsubo Y."/>
            <person name="Tsuda M."/>
            <person name="Okada K."/>
            <person name="Nojiri H."/>
        </authorList>
    </citation>
    <scope>NUCLEOTIDE SEQUENCE [LARGE SCALE GENOMIC DNA]</scope>
    <source>
        <strain evidence="7 9">IC177</strain>
    </source>
</reference>
<comment type="subcellular location">
    <subcellularLocation>
        <location evidence="1">Endoplasmic reticulum membrane</location>
        <topology evidence="1">Single-pass membrane protein</topology>
    </subcellularLocation>
</comment>
<evidence type="ECO:0000313" key="6">
    <source>
        <dbReference type="EMBL" id="NYI47670.1"/>
    </source>
</evidence>
<evidence type="ECO:0000256" key="2">
    <source>
        <dbReference type="ARBA" id="ARBA00022692"/>
    </source>
</evidence>
<keyword evidence="5" id="KW-0472">Membrane</keyword>
<dbReference type="Pfam" id="PF08660">
    <property type="entry name" value="Alg14"/>
    <property type="match status" value="1"/>
</dbReference>
<dbReference type="GO" id="GO:0004577">
    <property type="term" value="F:N-acetylglucosaminyldiphosphodolichol N-acetylglucosaminyltransferase activity"/>
    <property type="evidence" value="ECO:0007669"/>
    <property type="project" value="TreeGrafter"/>
</dbReference>